<accession>A0A0U2WL22</accession>
<evidence type="ECO:0000313" key="1">
    <source>
        <dbReference type="EMBL" id="ALU11633.1"/>
    </source>
</evidence>
<dbReference type="OrthoDB" id="376960at2157"/>
<dbReference type="EMBL" id="CP006867">
    <property type="protein sequence ID" value="ALU11633.1"/>
    <property type="molecule type" value="Genomic_DNA"/>
</dbReference>
<keyword evidence="2" id="KW-1185">Reference proteome</keyword>
<proteinExistence type="predicted"/>
<evidence type="ECO:0000313" key="2">
    <source>
        <dbReference type="Proteomes" id="UP000060778"/>
    </source>
</evidence>
<dbReference type="AlphaFoldDB" id="A0A0U2WL22"/>
<dbReference type="KEGG" id="iis:EYM_03245"/>
<reference evidence="1 2" key="1">
    <citation type="submission" date="2013-11" db="EMBL/GenBank/DDBJ databases">
        <title>Comparative genomics of Ignicoccus.</title>
        <authorList>
            <person name="Podar M."/>
        </authorList>
    </citation>
    <scope>NUCLEOTIDE SEQUENCE [LARGE SCALE GENOMIC DNA]</scope>
    <source>
        <strain evidence="1 2">DSM 13165</strain>
    </source>
</reference>
<name>A0A0U2WL22_9CREN</name>
<protein>
    <submittedName>
        <fullName evidence="1">Uncharacterized protein</fullName>
    </submittedName>
</protein>
<dbReference type="Proteomes" id="UP000060778">
    <property type="component" value="Chromosome"/>
</dbReference>
<dbReference type="GeneID" id="43131608"/>
<organism evidence="1 2">
    <name type="scientific">Ignicoccus islandicus DSM 13165</name>
    <dbReference type="NCBI Taxonomy" id="940295"/>
    <lineage>
        <taxon>Archaea</taxon>
        <taxon>Thermoproteota</taxon>
        <taxon>Thermoprotei</taxon>
        <taxon>Desulfurococcales</taxon>
        <taxon>Desulfurococcaceae</taxon>
        <taxon>Ignicoccus</taxon>
    </lineage>
</organism>
<sequence>MSTEDKVKLEIIEKYSALGEKRYVVKITGTNILINIKAENEDEALKRARKLLFG</sequence>
<dbReference type="RefSeq" id="WP_157058747.1">
    <property type="nucleotide sequence ID" value="NZ_CP006867.1"/>
</dbReference>
<gene>
    <name evidence="1" type="ORF">EYM_03245</name>
</gene>